<evidence type="ECO:0000256" key="3">
    <source>
        <dbReference type="ARBA" id="ARBA00022801"/>
    </source>
</evidence>
<gene>
    <name evidence="7" type="ORF">NWFMUON74_60880</name>
</gene>
<dbReference type="EMBL" id="AP023396">
    <property type="protein sequence ID" value="BCK58316.1"/>
    <property type="molecule type" value="Genomic_DNA"/>
</dbReference>
<dbReference type="InterPro" id="IPR051794">
    <property type="entry name" value="PG_Endopeptidase_C40"/>
</dbReference>
<accession>A0A7G1KUT4</accession>
<protein>
    <submittedName>
        <fullName evidence="7">Glycoside hydrolase</fullName>
    </submittedName>
</protein>
<dbReference type="SUPFAM" id="SSF54001">
    <property type="entry name" value="Cysteine proteinases"/>
    <property type="match status" value="1"/>
</dbReference>
<evidence type="ECO:0000256" key="4">
    <source>
        <dbReference type="ARBA" id="ARBA00022807"/>
    </source>
</evidence>
<dbReference type="Pfam" id="PF10774">
    <property type="entry name" value="DUF4226"/>
    <property type="match status" value="1"/>
</dbReference>
<keyword evidence="3 7" id="KW-0378">Hydrolase</keyword>
<dbReference type="PANTHER" id="PTHR47359:SF3">
    <property type="entry name" value="NLP_P60 DOMAIN-CONTAINING PROTEIN-RELATED"/>
    <property type="match status" value="1"/>
</dbReference>
<evidence type="ECO:0000256" key="2">
    <source>
        <dbReference type="ARBA" id="ARBA00022670"/>
    </source>
</evidence>
<keyword evidence="4" id="KW-0788">Thiol protease</keyword>
<dbReference type="Proteomes" id="UP000516173">
    <property type="component" value="Chromosome"/>
</dbReference>
<evidence type="ECO:0000256" key="1">
    <source>
        <dbReference type="ARBA" id="ARBA00007074"/>
    </source>
</evidence>
<evidence type="ECO:0000313" key="8">
    <source>
        <dbReference type="Proteomes" id="UP000516173"/>
    </source>
</evidence>
<dbReference type="PROSITE" id="PS51935">
    <property type="entry name" value="NLPC_P60"/>
    <property type="match status" value="1"/>
</dbReference>
<dbReference type="Pfam" id="PF00877">
    <property type="entry name" value="NLPC_P60"/>
    <property type="match status" value="1"/>
</dbReference>
<dbReference type="GO" id="GO:0008234">
    <property type="term" value="F:cysteine-type peptidase activity"/>
    <property type="evidence" value="ECO:0007669"/>
    <property type="project" value="UniProtKB-KW"/>
</dbReference>
<organism evidence="7 8">
    <name type="scientific">Nocardia wallacei</name>
    <dbReference type="NCBI Taxonomy" id="480035"/>
    <lineage>
        <taxon>Bacteria</taxon>
        <taxon>Bacillati</taxon>
        <taxon>Actinomycetota</taxon>
        <taxon>Actinomycetes</taxon>
        <taxon>Mycobacteriales</taxon>
        <taxon>Nocardiaceae</taxon>
        <taxon>Nocardia</taxon>
    </lineage>
</organism>
<dbReference type="InterPro" id="IPR000064">
    <property type="entry name" value="NLP_P60_dom"/>
</dbReference>
<feature type="compositionally biased region" description="Low complexity" evidence="5">
    <location>
        <begin position="217"/>
        <end position="231"/>
    </location>
</feature>
<dbReference type="PANTHER" id="PTHR47359">
    <property type="entry name" value="PEPTIDOGLYCAN DL-ENDOPEPTIDASE CWLO"/>
    <property type="match status" value="1"/>
</dbReference>
<dbReference type="InterPro" id="IPR038765">
    <property type="entry name" value="Papain-like_cys_pep_sf"/>
</dbReference>
<dbReference type="AlphaFoldDB" id="A0A7G1KUT4"/>
<dbReference type="Gene3D" id="3.90.1720.10">
    <property type="entry name" value="endopeptidase domain like (from Nostoc punctiforme)"/>
    <property type="match status" value="1"/>
</dbReference>
<dbReference type="InterPro" id="IPR019710">
    <property type="entry name" value="DUF4226"/>
</dbReference>
<feature type="region of interest" description="Disordered" evidence="5">
    <location>
        <begin position="216"/>
        <end position="248"/>
    </location>
</feature>
<feature type="domain" description="NlpC/P60" evidence="6">
    <location>
        <begin position="266"/>
        <end position="381"/>
    </location>
</feature>
<dbReference type="KEGG" id="nwl:NWFMUON74_60880"/>
<dbReference type="GO" id="GO:0006508">
    <property type="term" value="P:proteolysis"/>
    <property type="evidence" value="ECO:0007669"/>
    <property type="project" value="UniProtKB-KW"/>
</dbReference>
<name>A0A7G1KUT4_9NOCA</name>
<evidence type="ECO:0000313" key="7">
    <source>
        <dbReference type="EMBL" id="BCK58316.1"/>
    </source>
</evidence>
<keyword evidence="2" id="KW-0645">Protease</keyword>
<proteinExistence type="inferred from homology"/>
<keyword evidence="8" id="KW-1185">Reference proteome</keyword>
<sequence length="381" mass="37809">MTGVINLDALAQPIIELLTSFGHGVLPGGGPADALRQTSTTLDGIHQAGSAGINQMTNAWHGQGGDAAMDKALRIQTSAASISDRGLDMADVVTQAAAAVQTGQKELDGILQSFVRSVTALGPAVTTPPGLATVVSSAIDHLGQALNVVTRTRSELDTHTASMTELTPPPPTPSAAGTPVAAAAAAAPVAASGLQQAGSVLGAVASTGGSMMSGLMATPTSAASTSSSRSSNGKVQPGAPSGEGERGRHGGVMITLPDGSQVEAPNEKAAKAVTSALSAQGTPYVWGGNTPGAGLDCSGLTKWAYGEAGVDLPRLAADQSAGATPVSPGDLMPGDLAIWDGHVAMVIGNGQLVEAGDPVQTGPIRTENSGMAFHGFYRPTS</sequence>
<comment type="similarity">
    <text evidence="1">Belongs to the peptidase C40 family.</text>
</comment>
<reference evidence="7 8" key="1">
    <citation type="submission" date="2020-08" db="EMBL/GenBank/DDBJ databases">
        <title>Genome Sequencing of Nocardia wallacei strain FMUON74 and assembly.</title>
        <authorList>
            <person name="Toyokawa M."/>
            <person name="Uesaka K."/>
        </authorList>
    </citation>
    <scope>NUCLEOTIDE SEQUENCE [LARGE SCALE GENOMIC DNA]</scope>
    <source>
        <strain evidence="7 8">FMUON74</strain>
    </source>
</reference>
<evidence type="ECO:0000259" key="6">
    <source>
        <dbReference type="PROSITE" id="PS51935"/>
    </source>
</evidence>
<evidence type="ECO:0000256" key="5">
    <source>
        <dbReference type="SAM" id="MobiDB-lite"/>
    </source>
</evidence>